<dbReference type="PANTHER" id="PTHR13489">
    <property type="entry name" value="MINI-CHROMOSOME MAINTENANCE COMPLEX-BINDING PROTEIN"/>
    <property type="match status" value="1"/>
</dbReference>
<dbReference type="GO" id="GO:0003682">
    <property type="term" value="F:chromatin binding"/>
    <property type="evidence" value="ECO:0007669"/>
    <property type="project" value="TreeGrafter"/>
</dbReference>
<gene>
    <name evidence="4" type="ORF">BJ085DRAFT_39257</name>
</gene>
<dbReference type="Pfam" id="PF09739">
    <property type="entry name" value="MCM_bind"/>
    <property type="match status" value="2"/>
</dbReference>
<dbReference type="GO" id="GO:0005634">
    <property type="term" value="C:nucleus"/>
    <property type="evidence" value="ECO:0007669"/>
    <property type="project" value="UniProtKB-SubCell"/>
</dbReference>
<evidence type="ECO:0000313" key="5">
    <source>
        <dbReference type="Proteomes" id="UP000268162"/>
    </source>
</evidence>
<name>A0A4P9ZVU4_9FUNG</name>
<evidence type="ECO:0000313" key="4">
    <source>
        <dbReference type="EMBL" id="RKP37717.1"/>
    </source>
</evidence>
<proteinExistence type="predicted"/>
<dbReference type="PANTHER" id="PTHR13489:SF0">
    <property type="entry name" value="MINI-CHROMOSOME MAINTENANCE COMPLEX-BINDING PROTEIN"/>
    <property type="match status" value="1"/>
</dbReference>
<evidence type="ECO:0000256" key="3">
    <source>
        <dbReference type="SAM" id="MobiDB-lite"/>
    </source>
</evidence>
<keyword evidence="5" id="KW-1185">Reference proteome</keyword>
<organism evidence="4 5">
    <name type="scientific">Dimargaris cristalligena</name>
    <dbReference type="NCBI Taxonomy" id="215637"/>
    <lineage>
        <taxon>Eukaryota</taxon>
        <taxon>Fungi</taxon>
        <taxon>Fungi incertae sedis</taxon>
        <taxon>Zoopagomycota</taxon>
        <taxon>Kickxellomycotina</taxon>
        <taxon>Dimargaritomycetes</taxon>
        <taxon>Dimargaritales</taxon>
        <taxon>Dimargaritaceae</taxon>
        <taxon>Dimargaris</taxon>
    </lineage>
</organism>
<dbReference type="STRING" id="215637.A0A4P9ZVU4"/>
<accession>A0A4P9ZVU4</accession>
<dbReference type="GO" id="GO:0006261">
    <property type="term" value="P:DNA-templated DNA replication"/>
    <property type="evidence" value="ECO:0007669"/>
    <property type="project" value="TreeGrafter"/>
</dbReference>
<dbReference type="EMBL" id="ML002455">
    <property type="protein sequence ID" value="RKP37717.1"/>
    <property type="molecule type" value="Genomic_DNA"/>
</dbReference>
<sequence>MTPTDAIDAVTKPHSVIRNLMGSKDASDVDAREALITEHFRELFKEPSEREKIPSFTVSDPLTLPPGTLVRYRCMIQDPGLGQEIYLKWAPLKSAEAASTWVFNKYSDRPLQKEAERGEISPVWEIDYAAAGIVYDEKQLCYGVPLPGENKWVKAHDRNWTGPEREREMLEPTSQPAGDDEAGGRRPAKQINIPSKMTTAAQNTPAAIVKIYDSDRCPKVAEAIEVVGVFEWTQFGEEGHAMQLPSIHAIYYDSIDIKDLCPPSPDVGVSSSLDFETIRTELIRRLSDTLGGDEVAAEIILLSMVATVNRVHNMPIGKFHVNLCNVKTDPAAESTPVSPSAPTPVLRPFYALLANCLPLSLYLPLALDFLNGVAFAPRSNADHLAAGLLQVTQSTYWLVDETAMRNGQLRDAGILNIRALNQVLTELKLEYEFPFQRLEFETEVKVLVVSEGKSFLPSDCMVPLSAPAAERLSHDGPSTLTNPEEGPGSADPMDWEIIRHYLKTCLAIDYAIDPEMAKKIQTDYVEERKQTMTNKEPTINQLDLSYRLTLAKLVAISKGIKELTDEIWSYTCNLDNVRKERVAEFEAARVKA</sequence>
<feature type="region of interest" description="Disordered" evidence="3">
    <location>
        <begin position="163"/>
        <end position="187"/>
    </location>
</feature>
<comment type="subcellular location">
    <subcellularLocation>
        <location evidence="1">Nucleus</location>
    </subcellularLocation>
</comment>
<dbReference type="InterPro" id="IPR019140">
    <property type="entry name" value="MCM_complex-bd"/>
</dbReference>
<evidence type="ECO:0000256" key="2">
    <source>
        <dbReference type="ARBA" id="ARBA00023242"/>
    </source>
</evidence>
<evidence type="ECO:0000256" key="1">
    <source>
        <dbReference type="ARBA" id="ARBA00004123"/>
    </source>
</evidence>
<keyword evidence="2" id="KW-0539">Nucleus</keyword>
<dbReference type="Proteomes" id="UP000268162">
    <property type="component" value="Unassembled WGS sequence"/>
</dbReference>
<protein>
    <submittedName>
        <fullName evidence="4">Mini-chromosome maintenance replisome factor-domain-containing protein</fullName>
    </submittedName>
</protein>
<dbReference type="AlphaFoldDB" id="A0A4P9ZVU4"/>
<reference evidence="5" key="1">
    <citation type="journal article" date="2018" name="Nat. Microbiol.">
        <title>Leveraging single-cell genomics to expand the fungal tree of life.</title>
        <authorList>
            <person name="Ahrendt S.R."/>
            <person name="Quandt C.A."/>
            <person name="Ciobanu D."/>
            <person name="Clum A."/>
            <person name="Salamov A."/>
            <person name="Andreopoulos B."/>
            <person name="Cheng J.F."/>
            <person name="Woyke T."/>
            <person name="Pelin A."/>
            <person name="Henrissat B."/>
            <person name="Reynolds N.K."/>
            <person name="Benny G.L."/>
            <person name="Smith M.E."/>
            <person name="James T.Y."/>
            <person name="Grigoriev I.V."/>
        </authorList>
    </citation>
    <scope>NUCLEOTIDE SEQUENCE [LARGE SCALE GENOMIC DNA]</scope>
    <source>
        <strain evidence="5">RSA 468</strain>
    </source>
</reference>